<name>A0ABT1PJM0_9ACTN</name>
<comment type="caution">
    <text evidence="2">The sequence shown here is derived from an EMBL/GenBank/DDBJ whole genome shotgun (WGS) entry which is preliminary data.</text>
</comment>
<dbReference type="EMBL" id="JANFNH010000044">
    <property type="protein sequence ID" value="MCQ4045565.1"/>
    <property type="molecule type" value="Genomic_DNA"/>
</dbReference>
<gene>
    <name evidence="2" type="ORF">NON19_26905</name>
</gene>
<dbReference type="Pfam" id="PF19054">
    <property type="entry name" value="DUF5753"/>
    <property type="match status" value="1"/>
</dbReference>
<reference evidence="2 3" key="1">
    <citation type="submission" date="2022-06" db="EMBL/GenBank/DDBJ databases">
        <title>Draft genome sequence of type strain Streptomyces rubrisoli DSM 42083.</title>
        <authorList>
            <person name="Duangmal K."/>
            <person name="Klaysubun C."/>
        </authorList>
    </citation>
    <scope>NUCLEOTIDE SEQUENCE [LARGE SCALE GENOMIC DNA]</scope>
    <source>
        <strain evidence="2 3">DSM 42083</strain>
    </source>
</reference>
<keyword evidence="3" id="KW-1185">Reference proteome</keyword>
<dbReference type="SUPFAM" id="SSF47413">
    <property type="entry name" value="lambda repressor-like DNA-binding domains"/>
    <property type="match status" value="1"/>
</dbReference>
<evidence type="ECO:0000313" key="3">
    <source>
        <dbReference type="Proteomes" id="UP001206206"/>
    </source>
</evidence>
<dbReference type="SMART" id="SM00530">
    <property type="entry name" value="HTH_XRE"/>
    <property type="match status" value="1"/>
</dbReference>
<dbReference type="InterPro" id="IPR010982">
    <property type="entry name" value="Lambda_DNA-bd_dom_sf"/>
</dbReference>
<evidence type="ECO:0000259" key="1">
    <source>
        <dbReference type="PROSITE" id="PS50943"/>
    </source>
</evidence>
<dbReference type="RefSeq" id="WP_255931708.1">
    <property type="nucleotide sequence ID" value="NZ_JANFNH010000044.1"/>
</dbReference>
<dbReference type="InterPro" id="IPR001387">
    <property type="entry name" value="Cro/C1-type_HTH"/>
</dbReference>
<evidence type="ECO:0000313" key="2">
    <source>
        <dbReference type="EMBL" id="MCQ4045565.1"/>
    </source>
</evidence>
<dbReference type="Pfam" id="PF13560">
    <property type="entry name" value="HTH_31"/>
    <property type="match status" value="1"/>
</dbReference>
<dbReference type="PROSITE" id="PS50943">
    <property type="entry name" value="HTH_CROC1"/>
    <property type="match status" value="1"/>
</dbReference>
<feature type="domain" description="HTH cro/C1-type" evidence="1">
    <location>
        <begin position="46"/>
        <end position="99"/>
    </location>
</feature>
<dbReference type="Proteomes" id="UP001206206">
    <property type="component" value="Unassembled WGS sequence"/>
</dbReference>
<proteinExistence type="predicted"/>
<sequence>MTRCALVLCGGCAVLRGARFVLTDEGRIAMSDGNTPVSLRIIGTQVKALRQRAGLTQAQLGKKVGYSESQIRSIESGRRTPKPELLLVFEEMFQVQGVFTSVADELLKEPHPSWFQPFAELEAEAVALSAYDNQLVNGLLQTEAYARAVHEEHRPALDDQEIELRVDARLTRQKLLTRVPAASLSFIFEEVLLRRSIGGREVMREQLERLLDVAQMRHVEIQVMPTERPGHAGLEGPLTVVEPPEKELCAYLEVQNIGRLITDRPTVSKIAQRYAILRGQALTPDESVSFIKQLATGAT</sequence>
<accession>A0ABT1PJM0</accession>
<dbReference type="Gene3D" id="1.10.260.40">
    <property type="entry name" value="lambda repressor-like DNA-binding domains"/>
    <property type="match status" value="1"/>
</dbReference>
<organism evidence="2 3">
    <name type="scientific">Streptantibioticus rubrisoli</name>
    <dbReference type="NCBI Taxonomy" id="1387313"/>
    <lineage>
        <taxon>Bacteria</taxon>
        <taxon>Bacillati</taxon>
        <taxon>Actinomycetota</taxon>
        <taxon>Actinomycetes</taxon>
        <taxon>Kitasatosporales</taxon>
        <taxon>Streptomycetaceae</taxon>
        <taxon>Streptantibioticus</taxon>
    </lineage>
</organism>
<dbReference type="CDD" id="cd00093">
    <property type="entry name" value="HTH_XRE"/>
    <property type="match status" value="1"/>
</dbReference>
<protein>
    <submittedName>
        <fullName evidence="2">Helix-turn-helix transcriptional regulator</fullName>
    </submittedName>
</protein>
<dbReference type="InterPro" id="IPR043917">
    <property type="entry name" value="DUF5753"/>
</dbReference>